<reference evidence="1" key="1">
    <citation type="submission" date="2011-05" db="EMBL/GenBank/DDBJ databases">
        <title>Unity in variety -- the pan-genome of the Chlamydiae.</title>
        <authorList>
            <person name="Collingro A."/>
            <person name="Tischler P."/>
            <person name="Weinmaier T."/>
            <person name="Penz T."/>
            <person name="Heinz E."/>
            <person name="Brunham R.C."/>
            <person name="Read T.D."/>
            <person name="Bavoil P.M."/>
            <person name="Sachse K."/>
            <person name="Kahane S."/>
            <person name="Friedman M.G."/>
            <person name="Rattei T."/>
            <person name="Myers G.S.A."/>
            <person name="Horn M."/>
        </authorList>
    </citation>
    <scope>NUCLEOTIDE SEQUENCE</scope>
    <source>
        <strain evidence="1">2032/99</strain>
    </source>
</reference>
<proteinExistence type="predicted"/>
<protein>
    <submittedName>
        <fullName evidence="1">Uncharacterized protein</fullName>
    </submittedName>
</protein>
<accession>F8LBC9</accession>
<dbReference type="EMBL" id="FR872638">
    <property type="protein sequence ID" value="CCB90793.1"/>
    <property type="molecule type" value="Genomic_DNA"/>
</dbReference>
<name>F8LBC9_9BACT</name>
<gene>
    <name evidence="1" type="ORF">WCH_BS10510</name>
</gene>
<sequence>MLTACWEVDLATSKIFIHERYTLAFFGTIFPDLYQSCFKIKFSNEEAFGI</sequence>
<evidence type="ECO:0000313" key="1">
    <source>
        <dbReference type="EMBL" id="CCB90793.1"/>
    </source>
</evidence>
<dbReference type="AlphaFoldDB" id="F8LBC9"/>
<organism evidence="1">
    <name type="scientific">Waddlia chondrophila 2032/99</name>
    <dbReference type="NCBI Taxonomy" id="765953"/>
    <lineage>
        <taxon>Bacteria</taxon>
        <taxon>Pseudomonadati</taxon>
        <taxon>Chlamydiota</taxon>
        <taxon>Chlamydiia</taxon>
        <taxon>Parachlamydiales</taxon>
        <taxon>Waddliaceae</taxon>
        <taxon>Waddlia</taxon>
    </lineage>
</organism>